<evidence type="ECO:0000313" key="2">
    <source>
        <dbReference type="Proteomes" id="UP000646548"/>
    </source>
</evidence>
<dbReference type="EMBL" id="WKFB01000106">
    <property type="protein sequence ID" value="KAF6735395.1"/>
    <property type="molecule type" value="Genomic_DNA"/>
</dbReference>
<proteinExistence type="predicted"/>
<sequence>MNIRVDKSGGGANRDGLMRELEEGHFLPEDFKEVGAPAAASEKMCWLQVDQPFLRPGESSCGARAPSPCSAAQLLASRLRRIGDQLEKKGWTPREGPAGPGSCRSGEQAVWSGRGCCFFAVCWGGFLRIAVRLTVLVLFGARPHL</sequence>
<evidence type="ECO:0000313" key="1">
    <source>
        <dbReference type="EMBL" id="KAF6735395.1"/>
    </source>
</evidence>
<comment type="caution">
    <text evidence="1">The sequence shown here is derived from an EMBL/GenBank/DDBJ whole genome shotgun (WGS) entry which is preliminary data.</text>
</comment>
<protein>
    <submittedName>
        <fullName evidence="1">Uncharacterized protein</fullName>
    </submittedName>
</protein>
<reference evidence="1" key="1">
    <citation type="journal article" name="BMC Genomics">
        <title>Long-read sequencing and de novo genome assembly of marine medaka (Oryzias melastigma).</title>
        <authorList>
            <person name="Liang P."/>
            <person name="Saqib H.S.A."/>
            <person name="Ni X."/>
            <person name="Shen Y."/>
        </authorList>
    </citation>
    <scope>NUCLEOTIDE SEQUENCE</scope>
    <source>
        <strain evidence="1">Bigg-433</strain>
    </source>
</reference>
<dbReference type="AlphaFoldDB" id="A0A834FJL7"/>
<accession>A0A834FJL7</accession>
<name>A0A834FJL7_ORYME</name>
<organism evidence="1 2">
    <name type="scientific">Oryzias melastigma</name>
    <name type="common">Marine medaka</name>
    <dbReference type="NCBI Taxonomy" id="30732"/>
    <lineage>
        <taxon>Eukaryota</taxon>
        <taxon>Metazoa</taxon>
        <taxon>Chordata</taxon>
        <taxon>Craniata</taxon>
        <taxon>Vertebrata</taxon>
        <taxon>Euteleostomi</taxon>
        <taxon>Actinopterygii</taxon>
        <taxon>Neopterygii</taxon>
        <taxon>Teleostei</taxon>
        <taxon>Neoteleostei</taxon>
        <taxon>Acanthomorphata</taxon>
        <taxon>Ovalentaria</taxon>
        <taxon>Atherinomorphae</taxon>
        <taxon>Beloniformes</taxon>
        <taxon>Adrianichthyidae</taxon>
        <taxon>Oryziinae</taxon>
        <taxon>Oryzias</taxon>
    </lineage>
</organism>
<dbReference type="Proteomes" id="UP000646548">
    <property type="component" value="Unassembled WGS sequence"/>
</dbReference>
<gene>
    <name evidence="1" type="ORF">FQA47_021308</name>
</gene>